<evidence type="ECO:0000313" key="2">
    <source>
        <dbReference type="Proteomes" id="UP000523079"/>
    </source>
</evidence>
<keyword evidence="2" id="KW-1185">Reference proteome</keyword>
<comment type="caution">
    <text evidence="1">The sequence shown here is derived from an EMBL/GenBank/DDBJ whole genome shotgun (WGS) entry which is preliminary data.</text>
</comment>
<protein>
    <submittedName>
        <fullName evidence="1">Uncharacterized protein</fullName>
    </submittedName>
</protein>
<proteinExistence type="predicted"/>
<accession>A0A7W3IT42</accession>
<dbReference type="AlphaFoldDB" id="A0A7W3IT42"/>
<dbReference type="Proteomes" id="UP000523079">
    <property type="component" value="Unassembled WGS sequence"/>
</dbReference>
<evidence type="ECO:0000313" key="1">
    <source>
        <dbReference type="EMBL" id="MBA8794756.1"/>
    </source>
</evidence>
<gene>
    <name evidence="1" type="ORF">FHX74_002375</name>
</gene>
<sequence length="155" mass="16925">MVTEVTGAVLFAVLVVARVLASIPVVRRRFDRDSTRLAVWLRARAEAADAPTPAELLLAALARRDRLRRDLDRILRLLDVDETMSATRQLGNRLAHRWLVVQLREADAVIRAAGFSPLATAPTNPPVARRGRTVEVLDAGGWPGRPAPSAPTAAR</sequence>
<name>A0A7W3IT42_9ACTN</name>
<dbReference type="RefSeq" id="WP_182560300.1">
    <property type="nucleotide sequence ID" value="NZ_JACGWT010000003.1"/>
</dbReference>
<organism evidence="1 2">
    <name type="scientific">Microlunatus kandeliicorticis</name>
    <dbReference type="NCBI Taxonomy" id="1759536"/>
    <lineage>
        <taxon>Bacteria</taxon>
        <taxon>Bacillati</taxon>
        <taxon>Actinomycetota</taxon>
        <taxon>Actinomycetes</taxon>
        <taxon>Propionibacteriales</taxon>
        <taxon>Propionibacteriaceae</taxon>
        <taxon>Microlunatus</taxon>
    </lineage>
</organism>
<dbReference type="EMBL" id="JACGWT010000003">
    <property type="protein sequence ID" value="MBA8794756.1"/>
    <property type="molecule type" value="Genomic_DNA"/>
</dbReference>
<reference evidence="1 2" key="1">
    <citation type="submission" date="2020-07" db="EMBL/GenBank/DDBJ databases">
        <title>Sequencing the genomes of 1000 actinobacteria strains.</title>
        <authorList>
            <person name="Klenk H.-P."/>
        </authorList>
    </citation>
    <scope>NUCLEOTIDE SEQUENCE [LARGE SCALE GENOMIC DNA]</scope>
    <source>
        <strain evidence="1 2">DSM 100723</strain>
    </source>
</reference>